<keyword evidence="1" id="KW-0472">Membrane</keyword>
<organism evidence="2 3">
    <name type="scientific">Bacteroides nordii</name>
    <dbReference type="NCBI Taxonomy" id="291645"/>
    <lineage>
        <taxon>Bacteria</taxon>
        <taxon>Pseudomonadati</taxon>
        <taxon>Bacteroidota</taxon>
        <taxon>Bacteroidia</taxon>
        <taxon>Bacteroidales</taxon>
        <taxon>Bacteroidaceae</taxon>
        <taxon>Bacteroides</taxon>
    </lineage>
</organism>
<keyword evidence="1" id="KW-1133">Transmembrane helix</keyword>
<evidence type="ECO:0000256" key="1">
    <source>
        <dbReference type="SAM" id="Phobius"/>
    </source>
</evidence>
<dbReference type="AlphaFoldDB" id="A0A413VYN3"/>
<comment type="caution">
    <text evidence="2">The sequence shown here is derived from an EMBL/GenBank/DDBJ whole genome shotgun (WGS) entry which is preliminary data.</text>
</comment>
<evidence type="ECO:0000313" key="2">
    <source>
        <dbReference type="EMBL" id="RHB38693.1"/>
    </source>
</evidence>
<gene>
    <name evidence="2" type="ORF">DW888_02510</name>
</gene>
<accession>A0A413VYN3</accession>
<evidence type="ECO:0000313" key="3">
    <source>
        <dbReference type="Proteomes" id="UP000284379"/>
    </source>
</evidence>
<sequence length="65" mass="7753">MLFYVFRNIFAIGFLLRTTIFFYFLNFNIMNEGKHVFQNCIIFALLFLHLINSETILKIGSRAAW</sequence>
<reference evidence="2 3" key="1">
    <citation type="submission" date="2018-08" db="EMBL/GenBank/DDBJ databases">
        <title>A genome reference for cultivated species of the human gut microbiota.</title>
        <authorList>
            <person name="Zou Y."/>
            <person name="Xue W."/>
            <person name="Luo G."/>
        </authorList>
    </citation>
    <scope>NUCLEOTIDE SEQUENCE [LARGE SCALE GENOMIC DNA]</scope>
    <source>
        <strain evidence="2 3">AM40-30BH</strain>
    </source>
</reference>
<name>A0A413VYN3_9BACE</name>
<dbReference type="Proteomes" id="UP000284379">
    <property type="component" value="Unassembled WGS sequence"/>
</dbReference>
<feature type="transmembrane region" description="Helical" evidence="1">
    <location>
        <begin position="35"/>
        <end position="52"/>
    </location>
</feature>
<keyword evidence="1" id="KW-0812">Transmembrane</keyword>
<protein>
    <submittedName>
        <fullName evidence="2">Uncharacterized protein</fullName>
    </submittedName>
</protein>
<dbReference type="EMBL" id="QSGO01000001">
    <property type="protein sequence ID" value="RHB38693.1"/>
    <property type="molecule type" value="Genomic_DNA"/>
</dbReference>
<feature type="transmembrane region" description="Helical" evidence="1">
    <location>
        <begin position="9"/>
        <end position="29"/>
    </location>
</feature>
<proteinExistence type="predicted"/>